<accession>A0A371IS56</accession>
<dbReference type="RefSeq" id="WP_095406895.1">
    <property type="nucleotide sequence ID" value="NZ_NOJZ02000014.1"/>
</dbReference>
<protein>
    <submittedName>
        <fullName evidence="4">UDP-2,4-diacetamido-2,4, 6-trideoxy-beta-L-altropyranose hydrolase</fullName>
        <ecNumber evidence="4">3.6.1.57</ecNumber>
    </submittedName>
</protein>
<organism evidence="4 5">
    <name type="scientific">Romboutsia maritimum</name>
    <dbReference type="NCBI Taxonomy" id="2020948"/>
    <lineage>
        <taxon>Bacteria</taxon>
        <taxon>Bacillati</taxon>
        <taxon>Bacillota</taxon>
        <taxon>Clostridia</taxon>
        <taxon>Peptostreptococcales</taxon>
        <taxon>Peptostreptococcaceae</taxon>
        <taxon>Romboutsia</taxon>
    </lineage>
</organism>
<reference evidence="4 5" key="1">
    <citation type="journal article" date="2017" name="Genome Announc.">
        <title>Draft Genome Sequence of Romboutsia maritimum sp. nov. Strain CCRI-22766(T), Isolated from Coastal Estuarine Mud.</title>
        <authorList>
            <person name="Maheux A.F."/>
            <person name="Boudreau D.K."/>
            <person name="Berube E."/>
            <person name="Boissinot M."/>
            <person name="Raymond F."/>
            <person name="Brodeur S."/>
            <person name="Corbeil J."/>
            <person name="Brightwell G."/>
            <person name="Broda D."/>
            <person name="Omar R.F."/>
            <person name="Bergeron M.G."/>
        </authorList>
    </citation>
    <scope>NUCLEOTIDE SEQUENCE [LARGE SCALE GENOMIC DNA]</scope>
    <source>
        <strain evidence="4 5">CCRI-22766</strain>
    </source>
</reference>
<evidence type="ECO:0000313" key="4">
    <source>
        <dbReference type="EMBL" id="RDY23316.1"/>
    </source>
</evidence>
<dbReference type="GO" id="GO:0016787">
    <property type="term" value="F:hydrolase activity"/>
    <property type="evidence" value="ECO:0007669"/>
    <property type="project" value="UniProtKB-KW"/>
</dbReference>
<proteinExistence type="predicted"/>
<name>A0A371IS56_9FIRM</name>
<dbReference type="Pfam" id="PF04101">
    <property type="entry name" value="Glyco_tran_28_C"/>
    <property type="match status" value="1"/>
</dbReference>
<feature type="binding site" evidence="2">
    <location>
        <position position="253"/>
    </location>
    <ligand>
        <name>substrate</name>
    </ligand>
</feature>
<feature type="binding site" evidence="2">
    <location>
        <position position="153"/>
    </location>
    <ligand>
        <name>substrate</name>
    </ligand>
</feature>
<keyword evidence="5" id="KW-1185">Reference proteome</keyword>
<comment type="caution">
    <text evidence="4">The sequence shown here is derived from an EMBL/GenBank/DDBJ whole genome shotgun (WGS) entry which is preliminary data.</text>
</comment>
<dbReference type="Proteomes" id="UP000243494">
    <property type="component" value="Unassembled WGS sequence"/>
</dbReference>
<evidence type="ECO:0000259" key="3">
    <source>
        <dbReference type="Pfam" id="PF04101"/>
    </source>
</evidence>
<dbReference type="EC" id="3.6.1.57" evidence="4"/>
<evidence type="ECO:0000256" key="1">
    <source>
        <dbReference type="PIRSR" id="PIRSR620023-1"/>
    </source>
</evidence>
<dbReference type="NCBIfam" id="TIGR03590">
    <property type="entry name" value="PseG"/>
    <property type="match status" value="1"/>
</dbReference>
<evidence type="ECO:0000313" key="5">
    <source>
        <dbReference type="Proteomes" id="UP000243494"/>
    </source>
</evidence>
<dbReference type="Gene3D" id="3.40.50.11190">
    <property type="match status" value="1"/>
</dbReference>
<dbReference type="PANTHER" id="PTHR21015">
    <property type="entry name" value="UDP-N-ACETYLGLUCOSAMINE--N-ACETYLMURAMYL-(PENTAPEPTIDE) PYROPHOSPHORYL-UNDECAPRENOL N-ACETYLGLUCOSAMINE TRANSFERASE 1"/>
    <property type="match status" value="1"/>
</dbReference>
<dbReference type="InterPro" id="IPR007235">
    <property type="entry name" value="Glyco_trans_28_C"/>
</dbReference>
<dbReference type="InterPro" id="IPR020023">
    <property type="entry name" value="PseG"/>
</dbReference>
<dbReference type="PANTHER" id="PTHR21015:SF22">
    <property type="entry name" value="GLYCOSYLTRANSFERASE"/>
    <property type="match status" value="1"/>
</dbReference>
<dbReference type="Gene3D" id="3.40.50.2000">
    <property type="entry name" value="Glycogen Phosphorylase B"/>
    <property type="match status" value="1"/>
</dbReference>
<feature type="domain" description="Glycosyl transferase family 28 C-terminal" evidence="3">
    <location>
        <begin position="210"/>
        <end position="319"/>
    </location>
</feature>
<dbReference type="EMBL" id="NOJZ02000014">
    <property type="protein sequence ID" value="RDY23316.1"/>
    <property type="molecule type" value="Genomic_DNA"/>
</dbReference>
<dbReference type="OrthoDB" id="9805604at2"/>
<gene>
    <name evidence="4" type="primary">pseG</name>
    <name evidence="4" type="ORF">CHF27_008700</name>
</gene>
<keyword evidence="4" id="KW-0378">Hydrolase</keyword>
<dbReference type="SUPFAM" id="SSF53756">
    <property type="entry name" value="UDP-Glycosyltransferase/glycogen phosphorylase"/>
    <property type="match status" value="1"/>
</dbReference>
<dbReference type="AlphaFoldDB" id="A0A371IS56"/>
<evidence type="ECO:0000256" key="2">
    <source>
        <dbReference type="PIRSR" id="PIRSR620023-2"/>
    </source>
</evidence>
<feature type="active site" description="Proton acceptor" evidence="1">
    <location>
        <position position="18"/>
    </location>
</feature>
<dbReference type="GO" id="GO:0016758">
    <property type="term" value="F:hexosyltransferase activity"/>
    <property type="evidence" value="ECO:0007669"/>
    <property type="project" value="InterPro"/>
</dbReference>
<sequence>MKYIGIRADGDCNKGMGHIVRCTSIAKEFNARGIKPIFITKQNESVSDLLSSHNLQYINIKSIDIKDEIKEIEKILKGLKINCILTDSYWLSNEYLERLKMISKILISIDDNSLYEYPSDIVINANIHAKDLNYKLKNKSCVTLLGTKYSILRKEFQDINPIEIKPNVDRILVSMGGVDVNNFTPIALESLSKLKYNIIIDVVVSNVFKYKENLINIAKKNNNINLIFNPINMKEVMEKCDLAISASGTTIYELGVLGVPTILIPQVDNQVNIAKKANDLGMMINLGKYNEIDLSKINKAVIRLINNIDIRAKMSKISSSSIDSNGVINIVDEIIKYQHSLEDKYENR</sequence>